<dbReference type="GO" id="GO:0005634">
    <property type="term" value="C:nucleus"/>
    <property type="evidence" value="ECO:0007669"/>
    <property type="project" value="UniProtKB-SubCell"/>
</dbReference>
<reference evidence="12 13" key="1">
    <citation type="journal article" date="2020" name="Nature">
        <title>Six reference-quality genomes reveal evolution of bat adaptations.</title>
        <authorList>
            <person name="Jebb D."/>
            <person name="Huang Z."/>
            <person name="Pippel M."/>
            <person name="Hughes G.M."/>
            <person name="Lavrichenko K."/>
            <person name="Devanna P."/>
            <person name="Winkler S."/>
            <person name="Jermiin L.S."/>
            <person name="Skirmuntt E.C."/>
            <person name="Katzourakis A."/>
            <person name="Burkitt-Gray L."/>
            <person name="Ray D.A."/>
            <person name="Sullivan K.A.M."/>
            <person name="Roscito J.G."/>
            <person name="Kirilenko B.M."/>
            <person name="Davalos L.M."/>
            <person name="Corthals A.P."/>
            <person name="Power M.L."/>
            <person name="Jones G."/>
            <person name="Ransome R.D."/>
            <person name="Dechmann D.K.N."/>
            <person name="Locatelli A.G."/>
            <person name="Puechmaille S.J."/>
            <person name="Fedrigo O."/>
            <person name="Jarvis E.D."/>
            <person name="Hiller M."/>
            <person name="Vernes S.C."/>
            <person name="Myers E.W."/>
            <person name="Teeling E.C."/>
        </authorList>
    </citation>
    <scope>NUCLEOTIDE SEQUENCE [LARGE SCALE GENOMIC DNA]</scope>
    <source>
        <strain evidence="12">Bat1K_MPI-CBG_1</strain>
    </source>
</reference>
<feature type="domain" description="Transcription factor Iwr1" evidence="11">
    <location>
        <begin position="369"/>
        <end position="432"/>
    </location>
</feature>
<evidence type="ECO:0000256" key="8">
    <source>
        <dbReference type="ARBA" id="ARBA00022927"/>
    </source>
</evidence>
<dbReference type="GO" id="GO:0005737">
    <property type="term" value="C:cytoplasm"/>
    <property type="evidence" value="ECO:0007669"/>
    <property type="project" value="UniProtKB-SubCell"/>
</dbReference>
<keyword evidence="6" id="KW-0813">Transport</keyword>
<accession>A0A833YHS4</accession>
<sequence>METTIPSSAEGRLQVHPVNQFTAEALHPWAQPAAITIEDCRAGARLEPRSPASPGALSRHMWTLERSSRVPQSCVSRHPRTPTPDPAAGGLEMRTGCWLHPGLQSDPTYPTWPAPHRPWVALYSLLPPPPHCRCRREGAGPSYASRACRGRGPETELKGSPISPHVFPQCSATAAMEAGRAAVLRVKRKRSAEPAEALILACKRPRSDAVELEAQKTPPKGLETAAENNVFQLVATVRSQEDPVQPLLRAALRPSQGSQRRIRRDLRSSLREIRQEGRYRVVSSRRSSNIPSDGLESEDLRENPEADDGAGFQLLELIHEEGDPETAAAVSCKASDPDVILCNSVELIRERLTVSEDGPGVGHGKEQKDDYVYDIYYLEMATSGWIENILSVQPYSQEWELVNDDQEPEDIYEDEDDENSENNWRNEYPEEESSDGDAGSRSSDEYNSFSDEEGGSSRPHMWNKYPLDVQKEFGYDSPHDLDSD</sequence>
<feature type="compositionally biased region" description="Acidic residues" evidence="10">
    <location>
        <begin position="411"/>
        <end position="420"/>
    </location>
</feature>
<protein>
    <recommendedName>
        <fullName evidence="5">Probable RNA polymerase II nuclear localization protein SLC7A6OS</fullName>
    </recommendedName>
</protein>
<evidence type="ECO:0000313" key="12">
    <source>
        <dbReference type="EMBL" id="KAF6079473.1"/>
    </source>
</evidence>
<evidence type="ECO:0000256" key="3">
    <source>
        <dbReference type="ARBA" id="ARBA00004496"/>
    </source>
</evidence>
<gene>
    <name evidence="12" type="ORF">HJG60_017642</name>
</gene>
<evidence type="ECO:0000256" key="1">
    <source>
        <dbReference type="ARBA" id="ARBA00003202"/>
    </source>
</evidence>
<evidence type="ECO:0000256" key="10">
    <source>
        <dbReference type="SAM" id="MobiDB-lite"/>
    </source>
</evidence>
<comment type="similarity">
    <text evidence="4">Belongs to the IWR1/SLC7A6OS family.</text>
</comment>
<evidence type="ECO:0000313" key="13">
    <source>
        <dbReference type="Proteomes" id="UP000664940"/>
    </source>
</evidence>
<dbReference type="Pfam" id="PF08574">
    <property type="entry name" value="Iwr1"/>
    <property type="match status" value="1"/>
</dbReference>
<dbReference type="Proteomes" id="UP000664940">
    <property type="component" value="Unassembled WGS sequence"/>
</dbReference>
<dbReference type="InterPro" id="IPR013883">
    <property type="entry name" value="TF_Iwr1_dom"/>
</dbReference>
<feature type="region of interest" description="Disordered" evidence="10">
    <location>
        <begin position="281"/>
        <end position="307"/>
    </location>
</feature>
<keyword evidence="7" id="KW-0963">Cytoplasm</keyword>
<comment type="function">
    <text evidence="1">Directs RNA polymerase II nuclear import.</text>
</comment>
<dbReference type="PANTHER" id="PTHR31196:SF2">
    <property type="entry name" value="RNA POLYMERASE II NUCLEAR LOCALIZATION PROTEIN SLC7A6OS-RELATED"/>
    <property type="match status" value="1"/>
</dbReference>
<dbReference type="EMBL" id="JABVXQ010000014">
    <property type="protein sequence ID" value="KAF6079473.1"/>
    <property type="molecule type" value="Genomic_DNA"/>
</dbReference>
<dbReference type="InterPro" id="IPR040218">
    <property type="entry name" value="SLC7A6OS"/>
</dbReference>
<dbReference type="AlphaFoldDB" id="A0A833YHS4"/>
<keyword evidence="9" id="KW-0539">Nucleus</keyword>
<proteinExistence type="inferred from homology"/>
<evidence type="ECO:0000256" key="2">
    <source>
        <dbReference type="ARBA" id="ARBA00004123"/>
    </source>
</evidence>
<evidence type="ECO:0000256" key="5">
    <source>
        <dbReference type="ARBA" id="ARBA00017036"/>
    </source>
</evidence>
<comment type="subcellular location">
    <subcellularLocation>
        <location evidence="3">Cytoplasm</location>
    </subcellularLocation>
    <subcellularLocation>
        <location evidence="2">Nucleus</location>
    </subcellularLocation>
</comment>
<evidence type="ECO:0000256" key="9">
    <source>
        <dbReference type="ARBA" id="ARBA00023242"/>
    </source>
</evidence>
<name>A0A833YHS4_9CHIR</name>
<comment type="caution">
    <text evidence="12">The sequence shown here is derived from an EMBL/GenBank/DDBJ whole genome shotgun (WGS) entry which is preliminary data.</text>
</comment>
<keyword evidence="8" id="KW-0653">Protein transport</keyword>
<feature type="region of interest" description="Disordered" evidence="10">
    <location>
        <begin position="68"/>
        <end position="90"/>
    </location>
</feature>
<evidence type="ECO:0000256" key="7">
    <source>
        <dbReference type="ARBA" id="ARBA00022490"/>
    </source>
</evidence>
<dbReference type="GO" id="GO:0032502">
    <property type="term" value="P:developmental process"/>
    <property type="evidence" value="ECO:0007669"/>
    <property type="project" value="TreeGrafter"/>
</dbReference>
<dbReference type="GO" id="GO:0015031">
    <property type="term" value="P:protein transport"/>
    <property type="evidence" value="ECO:0007669"/>
    <property type="project" value="UniProtKB-KW"/>
</dbReference>
<dbReference type="PANTHER" id="PTHR31196">
    <property type="entry name" value="RNA POLYMERASE II NUCLEAR LOCALIZATION PROTEIN SLC7A6OS-RELATED"/>
    <property type="match status" value="1"/>
</dbReference>
<evidence type="ECO:0000256" key="6">
    <source>
        <dbReference type="ARBA" id="ARBA00022448"/>
    </source>
</evidence>
<evidence type="ECO:0000256" key="4">
    <source>
        <dbReference type="ARBA" id="ARBA00010218"/>
    </source>
</evidence>
<evidence type="ECO:0000259" key="11">
    <source>
        <dbReference type="Pfam" id="PF08574"/>
    </source>
</evidence>
<feature type="region of interest" description="Disordered" evidence="10">
    <location>
        <begin position="411"/>
        <end position="463"/>
    </location>
</feature>
<organism evidence="12 13">
    <name type="scientific">Phyllostomus discolor</name>
    <name type="common">pale spear-nosed bat</name>
    <dbReference type="NCBI Taxonomy" id="89673"/>
    <lineage>
        <taxon>Eukaryota</taxon>
        <taxon>Metazoa</taxon>
        <taxon>Chordata</taxon>
        <taxon>Craniata</taxon>
        <taxon>Vertebrata</taxon>
        <taxon>Euteleostomi</taxon>
        <taxon>Mammalia</taxon>
        <taxon>Eutheria</taxon>
        <taxon>Laurasiatheria</taxon>
        <taxon>Chiroptera</taxon>
        <taxon>Yangochiroptera</taxon>
        <taxon>Phyllostomidae</taxon>
        <taxon>Phyllostominae</taxon>
        <taxon>Phyllostomus</taxon>
    </lineage>
</organism>